<evidence type="ECO:0000313" key="2">
    <source>
        <dbReference type="Proteomes" id="UP000663760"/>
    </source>
</evidence>
<name>A0A7I8LJ46_SPIIN</name>
<proteinExistence type="predicted"/>
<reference evidence="1" key="1">
    <citation type="submission" date="2020-02" db="EMBL/GenBank/DDBJ databases">
        <authorList>
            <person name="Scholz U."/>
            <person name="Mascher M."/>
            <person name="Fiebig A."/>
        </authorList>
    </citation>
    <scope>NUCLEOTIDE SEQUENCE</scope>
</reference>
<sequence>MEWNGCSLMSLVMRSVTVSSGDTAAGGGGGGGGGKKMGGGSLSFLAGVMSEVAPTAGKATCSVGRRRRPI</sequence>
<accession>A0A7I8LJ46</accession>
<dbReference type="AlphaFoldDB" id="A0A7I8LJ46"/>
<keyword evidence="2" id="KW-1185">Reference proteome</keyword>
<evidence type="ECO:0000313" key="1">
    <source>
        <dbReference type="EMBL" id="CAA7409338.1"/>
    </source>
</evidence>
<organism evidence="1 2">
    <name type="scientific">Spirodela intermedia</name>
    <name type="common">Intermediate duckweed</name>
    <dbReference type="NCBI Taxonomy" id="51605"/>
    <lineage>
        <taxon>Eukaryota</taxon>
        <taxon>Viridiplantae</taxon>
        <taxon>Streptophyta</taxon>
        <taxon>Embryophyta</taxon>
        <taxon>Tracheophyta</taxon>
        <taxon>Spermatophyta</taxon>
        <taxon>Magnoliopsida</taxon>
        <taxon>Liliopsida</taxon>
        <taxon>Araceae</taxon>
        <taxon>Lemnoideae</taxon>
        <taxon>Spirodela</taxon>
    </lineage>
</organism>
<protein>
    <submittedName>
        <fullName evidence="1">Uncharacterized protein</fullName>
    </submittedName>
</protein>
<dbReference type="Proteomes" id="UP000663760">
    <property type="component" value="Chromosome 16"/>
</dbReference>
<dbReference type="EMBL" id="LR746279">
    <property type="protein sequence ID" value="CAA7409338.1"/>
    <property type="molecule type" value="Genomic_DNA"/>
</dbReference>
<gene>
    <name evidence="1" type="ORF">SI8410_16020016</name>
</gene>